<feature type="chain" id="PRO_5043407741" description="Methuselah N-terminal domain-containing protein" evidence="8">
    <location>
        <begin position="25"/>
        <end position="407"/>
    </location>
</feature>
<evidence type="ECO:0000256" key="8">
    <source>
        <dbReference type="SAM" id="SignalP"/>
    </source>
</evidence>
<evidence type="ECO:0000256" key="7">
    <source>
        <dbReference type="SAM" id="Phobius"/>
    </source>
</evidence>
<dbReference type="InterPro" id="IPR052808">
    <property type="entry name" value="GPCR_Mth-like"/>
</dbReference>
<keyword evidence="3 8" id="KW-0732">Signal</keyword>
<evidence type="ECO:0000256" key="6">
    <source>
        <dbReference type="ARBA" id="ARBA00023224"/>
    </source>
</evidence>
<keyword evidence="7" id="KW-0472">Membrane</keyword>
<protein>
    <recommendedName>
        <fullName evidence="11">Methuselah N-terminal domain-containing protein</fullName>
    </recommendedName>
</protein>
<keyword evidence="5" id="KW-0675">Receptor</keyword>
<evidence type="ECO:0000313" key="10">
    <source>
        <dbReference type="Proteomes" id="UP001458880"/>
    </source>
</evidence>
<feature type="transmembrane region" description="Helical" evidence="7">
    <location>
        <begin position="325"/>
        <end position="347"/>
    </location>
</feature>
<name>A0AAW1L9Q4_POPJA</name>
<feature type="signal peptide" evidence="8">
    <location>
        <begin position="1"/>
        <end position="24"/>
    </location>
</feature>
<evidence type="ECO:0000256" key="5">
    <source>
        <dbReference type="ARBA" id="ARBA00023170"/>
    </source>
</evidence>
<evidence type="ECO:0000256" key="1">
    <source>
        <dbReference type="ARBA" id="ARBA00004141"/>
    </source>
</evidence>
<evidence type="ECO:0000313" key="9">
    <source>
        <dbReference type="EMBL" id="KAK9730412.1"/>
    </source>
</evidence>
<feature type="transmembrane region" description="Helical" evidence="7">
    <location>
        <begin position="300"/>
        <end position="319"/>
    </location>
</feature>
<dbReference type="EMBL" id="JASPKY010000147">
    <property type="protein sequence ID" value="KAK9730412.1"/>
    <property type="molecule type" value="Genomic_DNA"/>
</dbReference>
<comment type="similarity">
    <text evidence="2">Belongs to the G-protein coupled receptor 2 family. Mth subfamily.</text>
</comment>
<organism evidence="9 10">
    <name type="scientific">Popillia japonica</name>
    <name type="common">Japanese beetle</name>
    <dbReference type="NCBI Taxonomy" id="7064"/>
    <lineage>
        <taxon>Eukaryota</taxon>
        <taxon>Metazoa</taxon>
        <taxon>Ecdysozoa</taxon>
        <taxon>Arthropoda</taxon>
        <taxon>Hexapoda</taxon>
        <taxon>Insecta</taxon>
        <taxon>Pterygota</taxon>
        <taxon>Neoptera</taxon>
        <taxon>Endopterygota</taxon>
        <taxon>Coleoptera</taxon>
        <taxon>Polyphaga</taxon>
        <taxon>Scarabaeiformia</taxon>
        <taxon>Scarabaeidae</taxon>
        <taxon>Rutelinae</taxon>
        <taxon>Popillia</taxon>
    </lineage>
</organism>
<accession>A0AAW1L9Q4</accession>
<keyword evidence="4" id="KW-0297">G-protein coupled receptor</keyword>
<evidence type="ECO:0000256" key="3">
    <source>
        <dbReference type="ARBA" id="ARBA00022729"/>
    </source>
</evidence>
<dbReference type="InterPro" id="IPR023311">
    <property type="entry name" value="Methusela_ecto_dom_2"/>
</dbReference>
<dbReference type="Gene3D" id="2.170.180.11">
    <property type="entry name" value="Methuselah ectodomain, domain 2"/>
    <property type="match status" value="1"/>
</dbReference>
<sequence length="407" mass="46642">MLKYILSALVIIPCINCSLKNAKGFFVYEDAKETSLVDNCYSLLDQQYYWQNISNNNISDITKLDCLNGNLSKDKYFPKCCPPNYVYHKRHHKCHLNDTTNIYDVFGEENLLIRSGLNCTVILDNTIMIDGNDWVINADRSLNFGGRSYRLGDYCLDNHLDNDNELILRTCEAVDVCRKNNLKCIKKCCADGYFYKGTKCTLGPYFGLSLENNTRFLDKSESFDAVVISEPCRRYIGKSIFNYSIASNGTTSINERGAWRQIAVEENYYCMEYVQLTNKHEILLCMIDARLEPEFGAKGVMMVISCICLILTVCGYFILPDLKNLIGNIVITYCICLTVAFISLIYLQFNPNPGKPCVYLGKESNCSLYITYIPTVQSKSRKTVRLFGFYNIIFIRNCIYMDDHSKL</sequence>
<dbReference type="AlphaFoldDB" id="A0AAW1L9Q4"/>
<evidence type="ECO:0008006" key="11">
    <source>
        <dbReference type="Google" id="ProtNLM"/>
    </source>
</evidence>
<comment type="subcellular location">
    <subcellularLocation>
        <location evidence="1">Membrane</location>
        <topology evidence="1">Multi-pass membrane protein</topology>
    </subcellularLocation>
</comment>
<keyword evidence="10" id="KW-1185">Reference proteome</keyword>
<reference evidence="9 10" key="1">
    <citation type="journal article" date="2024" name="BMC Genomics">
        <title>De novo assembly and annotation of Popillia japonica's genome with initial clues to its potential as an invasive pest.</title>
        <authorList>
            <person name="Cucini C."/>
            <person name="Boschi S."/>
            <person name="Funari R."/>
            <person name="Cardaioli E."/>
            <person name="Iannotti N."/>
            <person name="Marturano G."/>
            <person name="Paoli F."/>
            <person name="Bruttini M."/>
            <person name="Carapelli A."/>
            <person name="Frati F."/>
            <person name="Nardi F."/>
        </authorList>
    </citation>
    <scope>NUCLEOTIDE SEQUENCE [LARGE SCALE GENOMIC DNA]</scope>
    <source>
        <strain evidence="9">DMR45628</strain>
    </source>
</reference>
<evidence type="ECO:0000256" key="2">
    <source>
        <dbReference type="ARBA" id="ARBA00008979"/>
    </source>
</evidence>
<dbReference type="PANTHER" id="PTHR46953">
    <property type="entry name" value="G-PROTEIN COUPLED RECEPTOR MTH-LIKE 1-RELATED"/>
    <property type="match status" value="1"/>
</dbReference>
<keyword evidence="6" id="KW-0807">Transducer</keyword>
<proteinExistence type="inferred from homology"/>
<keyword evidence="7" id="KW-1133">Transmembrane helix</keyword>
<dbReference type="GO" id="GO:0016020">
    <property type="term" value="C:membrane"/>
    <property type="evidence" value="ECO:0007669"/>
    <property type="project" value="UniProtKB-SubCell"/>
</dbReference>
<dbReference type="GO" id="GO:0004930">
    <property type="term" value="F:G protein-coupled receptor activity"/>
    <property type="evidence" value="ECO:0007669"/>
    <property type="project" value="UniProtKB-KW"/>
</dbReference>
<dbReference type="Proteomes" id="UP001458880">
    <property type="component" value="Unassembled WGS sequence"/>
</dbReference>
<gene>
    <name evidence="9" type="ORF">QE152_g15216</name>
</gene>
<dbReference type="PANTHER" id="PTHR46953:SF1">
    <property type="entry name" value="G-PROTEIN COUPLED RECEPTOR MTH-LIKE 1-RELATED"/>
    <property type="match status" value="1"/>
</dbReference>
<comment type="caution">
    <text evidence="9">The sequence shown here is derived from an EMBL/GenBank/DDBJ whole genome shotgun (WGS) entry which is preliminary data.</text>
</comment>
<evidence type="ECO:0000256" key="4">
    <source>
        <dbReference type="ARBA" id="ARBA00023040"/>
    </source>
</evidence>
<keyword evidence="7" id="KW-0812">Transmembrane</keyword>